<evidence type="ECO:0000313" key="5">
    <source>
        <dbReference type="EMBL" id="MEA9356171.1"/>
    </source>
</evidence>
<dbReference type="PROSITE" id="PS50075">
    <property type="entry name" value="CARRIER"/>
    <property type="match status" value="2"/>
</dbReference>
<feature type="domain" description="Carrier" evidence="4">
    <location>
        <begin position="4"/>
        <end position="79"/>
    </location>
</feature>
<dbReference type="Pfam" id="PF13193">
    <property type="entry name" value="AMP-binding_C"/>
    <property type="match status" value="1"/>
</dbReference>
<dbReference type="InterPro" id="IPR001242">
    <property type="entry name" value="Condensation_dom"/>
</dbReference>
<dbReference type="Gene3D" id="3.40.50.1820">
    <property type="entry name" value="alpha/beta hydrolase"/>
    <property type="match status" value="1"/>
</dbReference>
<dbReference type="InterPro" id="IPR023213">
    <property type="entry name" value="CAT-like_dom_sf"/>
</dbReference>
<dbReference type="InterPro" id="IPR045851">
    <property type="entry name" value="AMP-bd_C_sf"/>
</dbReference>
<keyword evidence="6" id="KW-1185">Reference proteome</keyword>
<dbReference type="InterPro" id="IPR009081">
    <property type="entry name" value="PP-bd_ACP"/>
</dbReference>
<evidence type="ECO:0000256" key="3">
    <source>
        <dbReference type="ARBA" id="ARBA00022553"/>
    </source>
</evidence>
<dbReference type="Gene3D" id="3.30.559.10">
    <property type="entry name" value="Chloramphenicol acetyltransferase-like domain"/>
    <property type="match status" value="1"/>
</dbReference>
<dbReference type="Pfam" id="PF00550">
    <property type="entry name" value="PP-binding"/>
    <property type="match status" value="2"/>
</dbReference>
<dbReference type="SUPFAM" id="SSF47336">
    <property type="entry name" value="ACP-like"/>
    <property type="match status" value="2"/>
</dbReference>
<dbReference type="InterPro" id="IPR000873">
    <property type="entry name" value="AMP-dep_synth/lig_dom"/>
</dbReference>
<dbReference type="Pfam" id="PF00668">
    <property type="entry name" value="Condensation"/>
    <property type="match status" value="1"/>
</dbReference>
<dbReference type="SMART" id="SM00823">
    <property type="entry name" value="PKS_PP"/>
    <property type="match status" value="2"/>
</dbReference>
<reference evidence="5 6" key="1">
    <citation type="submission" date="2023-11" db="EMBL/GenBank/DDBJ databases">
        <title>A Novel Polar Bacteriovorax (B. antarcticus) Isolated from the Biocrust in Antarctica.</title>
        <authorList>
            <person name="Mun W."/>
            <person name="Choi S.Y."/>
            <person name="Mitchell R.J."/>
        </authorList>
    </citation>
    <scope>NUCLEOTIDE SEQUENCE [LARGE SCALE GENOMIC DNA]</scope>
    <source>
        <strain evidence="5 6">PP10</strain>
    </source>
</reference>
<dbReference type="CDD" id="cd19531">
    <property type="entry name" value="LCL_NRPS-like"/>
    <property type="match status" value="1"/>
</dbReference>
<dbReference type="SUPFAM" id="SSF53474">
    <property type="entry name" value="alpha/beta-Hydrolases"/>
    <property type="match status" value="1"/>
</dbReference>
<gene>
    <name evidence="5" type="ORF">SHI21_08160</name>
</gene>
<dbReference type="RefSeq" id="WP_323575850.1">
    <property type="nucleotide sequence ID" value="NZ_JAYGJQ010000001.1"/>
</dbReference>
<name>A0ABU5VSZ0_9BACT</name>
<evidence type="ECO:0000256" key="1">
    <source>
        <dbReference type="ARBA" id="ARBA00001957"/>
    </source>
</evidence>
<evidence type="ECO:0000256" key="2">
    <source>
        <dbReference type="ARBA" id="ARBA00022450"/>
    </source>
</evidence>
<dbReference type="Gene3D" id="3.30.559.30">
    <property type="entry name" value="Nonribosomal peptide synthetase, condensation domain"/>
    <property type="match status" value="1"/>
</dbReference>
<dbReference type="Proteomes" id="UP001302274">
    <property type="component" value="Unassembled WGS sequence"/>
</dbReference>
<sequence length="1375" mass="156983">MIKQESHHIQERLASIWKRLLGLERLTHDQNFFAMGGHSLLAIDLLSEIEEVFAVKLNMKDIAEAPSVQDLSQIILTYKKNVALASENLDFSNGYYPLTTNQKQVWGLNVLYPESITHNISTAIKINRKLDINLLTKTINTIVERHESLRTRFRVHHGVPHQEIIPEYKYHFEFIDIKEEQLKEVLQEEMKHLFNLEEAPLMRIRFYRLSEEEIVFFFLVHHIIWDGLSNTFFFHEFISIYRSLESGEEVSVPEVRLNYKDHAIKEIEYLKSEDFFEQKRSWDNIFTGKLPVLNLPTDYPRTPKINNQSETIYFEISAEMLEKLEVYAQTKYLSLYNIFFAVYYVLLARISGENDFIVGTPVHGRNNRDVRKILGYFINTLPVRTTLDPMKSFKDNLGIFLESLKHAFYNQNVPLDVLLKNSTIENDPSRTPLFQTLFIYLDVTKELDVFKSESLEQIKLERYSVHTEIDFYLYKSRDKVEGVIEFRKDLYTPQTMKKMGEDFIDILDKILQDELQSLHEMGVKAIVTQNEMIEMDMRAYDDFSNERPFYKSFEKMAVLYPDKEAIKTSKGSLSYDELDKKSDLIAVKLLKQGIKIGDLVGVSANRNEKLVIALLGVLKAGATYVPLDPKFPDERLHYMMERSGAKILLSEKGLISRFPQYSNHLLIEDILNAKIYRPFTSVDVGLHSSCYVLFTSGSTGRPKGVEVSHENVLNFLKSMSKKPGLANSDCLLSVTTFSFDISVLELFLPLMTGATVYLANEEQVLDGDELARIIKQEKITCMQATPSSWRLLLATGWKGSSELKILCGGEPMPKDLAHKLLTLSKEVWNMYGPTETTVWSTVKKLSFDDKKILIGSAIDNTCLYILNEKGESCPVGVEGHLFIGGLGVAKGYIQDLEQTHKRFVKNPFRLNELMYDTGDMARFESSGEIECLGRSDDQVKIRGFRIELGEIEEVALRQDFVHECAAKVHGNNIFVYLTLKPETTYNEEVLKKVFREKLPGYMIPQKILMLNHLPKTLNGKIDKKALTEKACLNATSVKEPTSLEHTATMSEIMAIWKTILQVESVDVDENFFNLGGHSISAVEIFGIVNDKFNLNLPLSVIFEAATIRSLSDVIDSTVKKNSYELSQLKCVVAIKPGKKNLEPVFCFHGVGGNVLNYYPLGTHAGERAFYGVQSVGVNGEDQIVETIPSMAKIYIQEIKKVQPKGPYILSGGSMGGMVALEVAAQLKSEGEEIKSLVMFDTVGPNLDFKTYGNVKVGFFTRTKSSLSLRYFKAINFVKTQFYTLRKVSIPHSLRYFSIEDKNFAALRSYTPALYEGNIILIRAPRTAKGWYADPYLGWRKVINGKIETIEIKGDHHNFIEGPEMSEAFKKIIKRL</sequence>
<dbReference type="InterPro" id="IPR001031">
    <property type="entry name" value="Thioesterase"/>
</dbReference>
<dbReference type="InterPro" id="IPR020845">
    <property type="entry name" value="AMP-binding_CS"/>
</dbReference>
<evidence type="ECO:0000259" key="4">
    <source>
        <dbReference type="PROSITE" id="PS50075"/>
    </source>
</evidence>
<dbReference type="PANTHER" id="PTHR45527:SF1">
    <property type="entry name" value="FATTY ACID SYNTHASE"/>
    <property type="match status" value="1"/>
</dbReference>
<comment type="caution">
    <text evidence="5">The sequence shown here is derived from an EMBL/GenBank/DDBJ whole genome shotgun (WGS) entry which is preliminary data.</text>
</comment>
<dbReference type="SUPFAM" id="SSF52777">
    <property type="entry name" value="CoA-dependent acyltransferases"/>
    <property type="match status" value="2"/>
</dbReference>
<dbReference type="EMBL" id="JAYGJQ010000001">
    <property type="protein sequence ID" value="MEA9356171.1"/>
    <property type="molecule type" value="Genomic_DNA"/>
</dbReference>
<feature type="domain" description="Carrier" evidence="4">
    <location>
        <begin position="1043"/>
        <end position="1118"/>
    </location>
</feature>
<dbReference type="Pfam" id="PF00975">
    <property type="entry name" value="Thioesterase"/>
    <property type="match status" value="1"/>
</dbReference>
<proteinExistence type="predicted"/>
<protein>
    <submittedName>
        <fullName evidence="5">Amino acid adenylation domain-containing protein</fullName>
    </submittedName>
</protein>
<keyword evidence="3" id="KW-0597">Phosphoprotein</keyword>
<dbReference type="SUPFAM" id="SSF56801">
    <property type="entry name" value="Acetyl-CoA synthetase-like"/>
    <property type="match status" value="1"/>
</dbReference>
<dbReference type="InterPro" id="IPR025110">
    <property type="entry name" value="AMP-bd_C"/>
</dbReference>
<dbReference type="Gene3D" id="2.30.38.10">
    <property type="entry name" value="Luciferase, Domain 3"/>
    <property type="match status" value="1"/>
</dbReference>
<dbReference type="PANTHER" id="PTHR45527">
    <property type="entry name" value="NONRIBOSOMAL PEPTIDE SYNTHETASE"/>
    <property type="match status" value="1"/>
</dbReference>
<dbReference type="Gene3D" id="3.30.300.30">
    <property type="match status" value="1"/>
</dbReference>
<dbReference type="InterPro" id="IPR020806">
    <property type="entry name" value="PKS_PP-bd"/>
</dbReference>
<dbReference type="Pfam" id="PF00501">
    <property type="entry name" value="AMP-binding"/>
    <property type="match status" value="1"/>
</dbReference>
<dbReference type="Gene3D" id="1.10.1200.10">
    <property type="entry name" value="ACP-like"/>
    <property type="match status" value="2"/>
</dbReference>
<dbReference type="Gene3D" id="3.40.50.980">
    <property type="match status" value="2"/>
</dbReference>
<dbReference type="PROSITE" id="PS00012">
    <property type="entry name" value="PHOSPHOPANTETHEINE"/>
    <property type="match status" value="1"/>
</dbReference>
<dbReference type="InterPro" id="IPR036736">
    <property type="entry name" value="ACP-like_sf"/>
</dbReference>
<dbReference type="PROSITE" id="PS00455">
    <property type="entry name" value="AMP_BINDING"/>
    <property type="match status" value="1"/>
</dbReference>
<dbReference type="NCBIfam" id="TIGR01733">
    <property type="entry name" value="AA-adenyl-dom"/>
    <property type="match status" value="1"/>
</dbReference>
<accession>A0ABU5VSZ0</accession>
<organism evidence="5 6">
    <name type="scientific">Bacteriovorax antarcticus</name>
    <dbReference type="NCBI Taxonomy" id="3088717"/>
    <lineage>
        <taxon>Bacteria</taxon>
        <taxon>Pseudomonadati</taxon>
        <taxon>Bdellovibrionota</taxon>
        <taxon>Bacteriovoracia</taxon>
        <taxon>Bacteriovoracales</taxon>
        <taxon>Bacteriovoracaceae</taxon>
        <taxon>Bacteriovorax</taxon>
    </lineage>
</organism>
<dbReference type="InterPro" id="IPR029058">
    <property type="entry name" value="AB_hydrolase_fold"/>
</dbReference>
<comment type="cofactor">
    <cofactor evidence="1">
        <name>pantetheine 4'-phosphate</name>
        <dbReference type="ChEBI" id="CHEBI:47942"/>
    </cofactor>
</comment>
<dbReference type="InterPro" id="IPR006162">
    <property type="entry name" value="Ppantetheine_attach_site"/>
</dbReference>
<evidence type="ECO:0000313" key="6">
    <source>
        <dbReference type="Proteomes" id="UP001302274"/>
    </source>
</evidence>
<keyword evidence="2" id="KW-0596">Phosphopantetheine</keyword>
<dbReference type="InterPro" id="IPR010071">
    <property type="entry name" value="AA_adenyl_dom"/>
</dbReference>